<keyword evidence="2" id="KW-1185">Reference proteome</keyword>
<evidence type="ECO:0000313" key="2">
    <source>
        <dbReference type="Proteomes" id="UP001162992"/>
    </source>
</evidence>
<organism evidence="1 2">
    <name type="scientific">Diphasiastrum complanatum</name>
    <name type="common">Issler's clubmoss</name>
    <name type="synonym">Lycopodium complanatum</name>
    <dbReference type="NCBI Taxonomy" id="34168"/>
    <lineage>
        <taxon>Eukaryota</taxon>
        <taxon>Viridiplantae</taxon>
        <taxon>Streptophyta</taxon>
        <taxon>Embryophyta</taxon>
        <taxon>Tracheophyta</taxon>
        <taxon>Lycopodiopsida</taxon>
        <taxon>Lycopodiales</taxon>
        <taxon>Lycopodiaceae</taxon>
        <taxon>Lycopodioideae</taxon>
        <taxon>Diphasiastrum</taxon>
    </lineage>
</organism>
<proteinExistence type="predicted"/>
<sequence length="126" mass="14019">MVSQVVCLARRRLTSCFSILSPLASLTNSQEKLFHMTSSFNIKGFASDALAPREKPAIPATVVVLKNPTPRIEYDESVHRRLPPGDPSKRAFIYFVLTGGRFIYASAIRLAIVKSIVSMSAFRLLY</sequence>
<name>A0ACC2CVI1_DIPCM</name>
<accession>A0ACC2CVI1</accession>
<protein>
    <submittedName>
        <fullName evidence="1">Uncharacterized protein</fullName>
    </submittedName>
</protein>
<gene>
    <name evidence="1" type="ORF">O6H91_08G016100</name>
</gene>
<comment type="caution">
    <text evidence="1">The sequence shown here is derived from an EMBL/GenBank/DDBJ whole genome shotgun (WGS) entry which is preliminary data.</text>
</comment>
<dbReference type="EMBL" id="CM055099">
    <property type="protein sequence ID" value="KAJ7545915.1"/>
    <property type="molecule type" value="Genomic_DNA"/>
</dbReference>
<dbReference type="Proteomes" id="UP001162992">
    <property type="component" value="Chromosome 8"/>
</dbReference>
<evidence type="ECO:0000313" key="1">
    <source>
        <dbReference type="EMBL" id="KAJ7545915.1"/>
    </source>
</evidence>
<reference evidence="2" key="1">
    <citation type="journal article" date="2024" name="Proc. Natl. Acad. Sci. U.S.A.">
        <title>Extraordinary preservation of gene collinearity over three hundred million years revealed in homosporous lycophytes.</title>
        <authorList>
            <person name="Li C."/>
            <person name="Wickell D."/>
            <person name="Kuo L.Y."/>
            <person name="Chen X."/>
            <person name="Nie B."/>
            <person name="Liao X."/>
            <person name="Peng D."/>
            <person name="Ji J."/>
            <person name="Jenkins J."/>
            <person name="Williams M."/>
            <person name="Shu S."/>
            <person name="Plott C."/>
            <person name="Barry K."/>
            <person name="Rajasekar S."/>
            <person name="Grimwood J."/>
            <person name="Han X."/>
            <person name="Sun S."/>
            <person name="Hou Z."/>
            <person name="He W."/>
            <person name="Dai G."/>
            <person name="Sun C."/>
            <person name="Schmutz J."/>
            <person name="Leebens-Mack J.H."/>
            <person name="Li F.W."/>
            <person name="Wang L."/>
        </authorList>
    </citation>
    <scope>NUCLEOTIDE SEQUENCE [LARGE SCALE GENOMIC DNA]</scope>
    <source>
        <strain evidence="2">cv. PW_Plant_1</strain>
    </source>
</reference>